<dbReference type="Pfam" id="PF06923">
    <property type="entry name" value="GutM"/>
    <property type="match status" value="1"/>
</dbReference>
<accession>A0A3A0VRE4</accession>
<organism evidence="1 2">
    <name type="scientific">Staphylococcus gallinarum</name>
    <dbReference type="NCBI Taxonomy" id="1293"/>
    <lineage>
        <taxon>Bacteria</taxon>
        <taxon>Bacillati</taxon>
        <taxon>Bacillota</taxon>
        <taxon>Bacilli</taxon>
        <taxon>Bacillales</taxon>
        <taxon>Staphylococcaceae</taxon>
        <taxon>Staphylococcus</taxon>
    </lineage>
</organism>
<proteinExistence type="predicted"/>
<evidence type="ECO:0000313" key="2">
    <source>
        <dbReference type="Proteomes" id="UP000265541"/>
    </source>
</evidence>
<protein>
    <submittedName>
        <fullName evidence="1">Transcriptional regulator</fullName>
    </submittedName>
</protein>
<name>A0A3A0VRE4_STAGA</name>
<dbReference type="OrthoDB" id="9096700at2"/>
<dbReference type="RefSeq" id="WP_119485106.1">
    <property type="nucleotide sequence ID" value="NZ_QYJN01000003.1"/>
</dbReference>
<dbReference type="InterPro" id="IPR009693">
    <property type="entry name" value="Glucitol_operon_activator"/>
</dbReference>
<evidence type="ECO:0000313" key="1">
    <source>
        <dbReference type="EMBL" id="RIP34864.1"/>
    </source>
</evidence>
<sequence>MFILLLIILAAIGFVIQHLLGWIQIKNFTKNYIELRRQGKVAIGRRPSVFKSGTLVLLQINGRNEIEEARYMQGVTVFSKFKQLEGLKGLKINKITDYEIKKYNKLLIKAILDAQHTFTVVNNGGEIEKIPSPIMKAVKKVNKLIRNERGIKNGLHR</sequence>
<dbReference type="Proteomes" id="UP000265541">
    <property type="component" value="Unassembled WGS sequence"/>
</dbReference>
<dbReference type="PIRSF" id="PIRSF011474">
    <property type="entry name" value="Glucitol_operon_activator"/>
    <property type="match status" value="1"/>
</dbReference>
<reference evidence="1 2" key="1">
    <citation type="journal article" date="2016" name="Front. Microbiol.">
        <title>Comprehensive Phylogenetic Analysis of Bovine Non-aureus Staphylococci Species Based on Whole-Genome Sequencing.</title>
        <authorList>
            <person name="Naushad S."/>
            <person name="Barkema H.W."/>
            <person name="Luby C."/>
            <person name="Condas L.A."/>
            <person name="Nobrega D.B."/>
            <person name="Carson D.A."/>
            <person name="De Buck J."/>
        </authorList>
    </citation>
    <scope>NUCLEOTIDE SEQUENCE [LARGE SCALE GENOMIC DNA]</scope>
    <source>
        <strain evidence="1 2">SNUC 4781</strain>
    </source>
</reference>
<dbReference type="EMBL" id="QYJN01000003">
    <property type="protein sequence ID" value="RIP34864.1"/>
    <property type="molecule type" value="Genomic_DNA"/>
</dbReference>
<comment type="caution">
    <text evidence="1">The sequence shown here is derived from an EMBL/GenBank/DDBJ whole genome shotgun (WGS) entry which is preliminary data.</text>
</comment>
<gene>
    <name evidence="1" type="ORF">BUZ14_06725</name>
</gene>
<dbReference type="AlphaFoldDB" id="A0A3A0VRE4"/>